<keyword evidence="4 5" id="KW-0472">Membrane</keyword>
<keyword evidence="3 5" id="KW-1133">Transmembrane helix</keyword>
<keyword evidence="2 5" id="KW-0812">Transmembrane</keyword>
<dbReference type="GO" id="GO:0005886">
    <property type="term" value="C:plasma membrane"/>
    <property type="evidence" value="ECO:0007669"/>
    <property type="project" value="TreeGrafter"/>
</dbReference>
<accession>A0A376MKS0</accession>
<dbReference type="Proteomes" id="UP000254817">
    <property type="component" value="Unassembled WGS sequence"/>
</dbReference>
<evidence type="ECO:0000256" key="1">
    <source>
        <dbReference type="ARBA" id="ARBA00004141"/>
    </source>
</evidence>
<dbReference type="InterPro" id="IPR036259">
    <property type="entry name" value="MFS_trans_sf"/>
</dbReference>
<protein>
    <submittedName>
        <fullName evidence="6">Sialic acid transporter</fullName>
    </submittedName>
</protein>
<evidence type="ECO:0000256" key="5">
    <source>
        <dbReference type="SAM" id="Phobius"/>
    </source>
</evidence>
<dbReference type="GO" id="GO:0046943">
    <property type="term" value="F:carboxylic acid transmembrane transporter activity"/>
    <property type="evidence" value="ECO:0007669"/>
    <property type="project" value="TreeGrafter"/>
</dbReference>
<gene>
    <name evidence="6" type="primary">nanT_3</name>
    <name evidence="6" type="ORF">NCTC11112_00939</name>
</gene>
<dbReference type="PANTHER" id="PTHR23508:SF3">
    <property type="entry name" value="SIALIC ACID TRANSPORTER NANT"/>
    <property type="match status" value="1"/>
</dbReference>
<proteinExistence type="predicted"/>
<name>A0A376MKS0_ECOLX</name>
<reference evidence="6 7" key="1">
    <citation type="submission" date="2018-06" db="EMBL/GenBank/DDBJ databases">
        <authorList>
            <consortium name="Pathogen Informatics"/>
            <person name="Doyle S."/>
        </authorList>
    </citation>
    <scope>NUCLEOTIDE SEQUENCE [LARGE SCALE GENOMIC DNA]</scope>
    <source>
        <strain evidence="6 7">NCTC11112</strain>
    </source>
</reference>
<feature type="transmembrane region" description="Helical" evidence="5">
    <location>
        <begin position="27"/>
        <end position="58"/>
    </location>
</feature>
<evidence type="ECO:0000256" key="3">
    <source>
        <dbReference type="ARBA" id="ARBA00022989"/>
    </source>
</evidence>
<comment type="subcellular location">
    <subcellularLocation>
        <location evidence="1">Membrane</location>
        <topology evidence="1">Multi-pass membrane protein</topology>
    </subcellularLocation>
</comment>
<dbReference type="EMBL" id="UGAW01000001">
    <property type="protein sequence ID" value="STG50525.1"/>
    <property type="molecule type" value="Genomic_DNA"/>
</dbReference>
<evidence type="ECO:0000313" key="6">
    <source>
        <dbReference type="EMBL" id="STG50525.1"/>
    </source>
</evidence>
<sequence>MAGEYGSSATYVIESWPKHLRNKASGFLISGFSVGAVVAAQVYSLVVPVWGLACAVLYRHFANHLCSLAA</sequence>
<evidence type="ECO:0000256" key="4">
    <source>
        <dbReference type="ARBA" id="ARBA00023136"/>
    </source>
</evidence>
<dbReference type="PANTHER" id="PTHR23508">
    <property type="entry name" value="CARBOXYLIC ACID TRANSPORTER PROTEIN HOMOLOG"/>
    <property type="match status" value="1"/>
</dbReference>
<evidence type="ECO:0000256" key="2">
    <source>
        <dbReference type="ARBA" id="ARBA00022692"/>
    </source>
</evidence>
<organism evidence="6 7">
    <name type="scientific">Escherichia coli</name>
    <dbReference type="NCBI Taxonomy" id="562"/>
    <lineage>
        <taxon>Bacteria</taxon>
        <taxon>Pseudomonadati</taxon>
        <taxon>Pseudomonadota</taxon>
        <taxon>Gammaproteobacteria</taxon>
        <taxon>Enterobacterales</taxon>
        <taxon>Enterobacteriaceae</taxon>
        <taxon>Escherichia</taxon>
    </lineage>
</organism>
<dbReference type="AlphaFoldDB" id="A0A376MKS0"/>
<evidence type="ECO:0000313" key="7">
    <source>
        <dbReference type="Proteomes" id="UP000254817"/>
    </source>
</evidence>
<dbReference type="SUPFAM" id="SSF103473">
    <property type="entry name" value="MFS general substrate transporter"/>
    <property type="match status" value="1"/>
</dbReference>